<accession>A0A926IKE0</accession>
<proteinExistence type="predicted"/>
<feature type="domain" description="SIS" evidence="5">
    <location>
        <begin position="123"/>
        <end position="263"/>
    </location>
</feature>
<dbReference type="SUPFAM" id="SSF46689">
    <property type="entry name" value="Homeodomain-like"/>
    <property type="match status" value="1"/>
</dbReference>
<comment type="caution">
    <text evidence="6">The sequence shown here is derived from an EMBL/GenBank/DDBJ whole genome shotgun (WGS) entry which is preliminary data.</text>
</comment>
<dbReference type="GO" id="GO:0003677">
    <property type="term" value="F:DNA binding"/>
    <property type="evidence" value="ECO:0007669"/>
    <property type="project" value="UniProtKB-KW"/>
</dbReference>
<dbReference type="InterPro" id="IPR046348">
    <property type="entry name" value="SIS_dom_sf"/>
</dbReference>
<dbReference type="InterPro" id="IPR036388">
    <property type="entry name" value="WH-like_DNA-bd_sf"/>
</dbReference>
<dbReference type="GO" id="GO:1901135">
    <property type="term" value="P:carbohydrate derivative metabolic process"/>
    <property type="evidence" value="ECO:0007669"/>
    <property type="project" value="InterPro"/>
</dbReference>
<evidence type="ECO:0000256" key="2">
    <source>
        <dbReference type="ARBA" id="ARBA00023125"/>
    </source>
</evidence>
<dbReference type="SUPFAM" id="SSF53697">
    <property type="entry name" value="SIS domain"/>
    <property type="match status" value="1"/>
</dbReference>
<dbReference type="InterPro" id="IPR009057">
    <property type="entry name" value="Homeodomain-like_sf"/>
</dbReference>
<reference evidence="6" key="1">
    <citation type="submission" date="2020-08" db="EMBL/GenBank/DDBJ databases">
        <title>Genome public.</title>
        <authorList>
            <person name="Liu C."/>
            <person name="Sun Q."/>
        </authorList>
    </citation>
    <scope>NUCLEOTIDE SEQUENCE</scope>
    <source>
        <strain evidence="6">BX21</strain>
    </source>
</reference>
<evidence type="ECO:0000256" key="3">
    <source>
        <dbReference type="ARBA" id="ARBA00023163"/>
    </source>
</evidence>
<evidence type="ECO:0000313" key="7">
    <source>
        <dbReference type="Proteomes" id="UP000601171"/>
    </source>
</evidence>
<dbReference type="Proteomes" id="UP000601171">
    <property type="component" value="Unassembled WGS sequence"/>
</dbReference>
<dbReference type="GO" id="GO:0097367">
    <property type="term" value="F:carbohydrate derivative binding"/>
    <property type="evidence" value="ECO:0007669"/>
    <property type="project" value="InterPro"/>
</dbReference>
<dbReference type="AlphaFoldDB" id="A0A926IKE0"/>
<dbReference type="RefSeq" id="WP_262429646.1">
    <property type="nucleotide sequence ID" value="NZ_JACRTG010000018.1"/>
</dbReference>
<name>A0A926IKE0_9FIRM</name>
<protein>
    <submittedName>
        <fullName evidence="6">MurR/RpiR family transcriptional regulator</fullName>
    </submittedName>
</protein>
<dbReference type="InterPro" id="IPR035472">
    <property type="entry name" value="RpiR-like_SIS"/>
</dbReference>
<dbReference type="PROSITE" id="PS51464">
    <property type="entry name" value="SIS"/>
    <property type="match status" value="1"/>
</dbReference>
<dbReference type="InterPro" id="IPR001347">
    <property type="entry name" value="SIS_dom"/>
</dbReference>
<gene>
    <name evidence="6" type="ORF">H8707_08075</name>
</gene>
<evidence type="ECO:0000259" key="5">
    <source>
        <dbReference type="PROSITE" id="PS51464"/>
    </source>
</evidence>
<dbReference type="PROSITE" id="PS00356">
    <property type="entry name" value="HTH_LACI_1"/>
    <property type="match status" value="1"/>
</dbReference>
<dbReference type="PANTHER" id="PTHR30514">
    <property type="entry name" value="GLUCOKINASE"/>
    <property type="match status" value="1"/>
</dbReference>
<evidence type="ECO:0000256" key="1">
    <source>
        <dbReference type="ARBA" id="ARBA00023015"/>
    </source>
</evidence>
<dbReference type="InterPro" id="IPR000281">
    <property type="entry name" value="HTH_RpiR"/>
</dbReference>
<evidence type="ECO:0000313" key="6">
    <source>
        <dbReference type="EMBL" id="MBC8588195.1"/>
    </source>
</evidence>
<evidence type="ECO:0000259" key="4">
    <source>
        <dbReference type="PROSITE" id="PS51071"/>
    </source>
</evidence>
<dbReference type="Pfam" id="PF01418">
    <property type="entry name" value="HTH_6"/>
    <property type="match status" value="1"/>
</dbReference>
<dbReference type="Gene3D" id="1.10.10.10">
    <property type="entry name" value="Winged helix-like DNA-binding domain superfamily/Winged helix DNA-binding domain"/>
    <property type="match status" value="1"/>
</dbReference>
<sequence>MKKNCLQDLRNVYSSLNKSEQKVAKYVLDHPKEVINLTISELAEVSGVSDTTVFRLCNKLGFSGYQSFKINLAGCAIKPLENLHEEVLPTDDAYIVMQRLALGYNYSFEKTIKSNKIDKLNLVVDKLKQANKVYFFGMGGSFPFAQDAYHKFVRNGITGFVTADLHWQFMYISTSDENDIVFIFSNSGSNKDLLDVIAYSKEQGRCVISITSNAKSPIALNSDISLIAYGREYNLRSEALESRLSTLLLIDTLYMMVAIDSEQSQENTLNNLYKIREGISKRRV</sequence>
<dbReference type="CDD" id="cd05013">
    <property type="entry name" value="SIS_RpiR"/>
    <property type="match status" value="1"/>
</dbReference>
<dbReference type="EMBL" id="JACRTG010000018">
    <property type="protein sequence ID" value="MBC8588195.1"/>
    <property type="molecule type" value="Genomic_DNA"/>
</dbReference>
<dbReference type="GO" id="GO:0003700">
    <property type="term" value="F:DNA-binding transcription factor activity"/>
    <property type="evidence" value="ECO:0007669"/>
    <property type="project" value="InterPro"/>
</dbReference>
<dbReference type="Gene3D" id="3.40.50.10490">
    <property type="entry name" value="Glucose-6-phosphate isomerase like protein, domain 1"/>
    <property type="match status" value="1"/>
</dbReference>
<keyword evidence="1" id="KW-0805">Transcription regulation</keyword>
<dbReference type="Pfam" id="PF01380">
    <property type="entry name" value="SIS"/>
    <property type="match status" value="1"/>
</dbReference>
<feature type="domain" description="HTH rpiR-type" evidence="4">
    <location>
        <begin position="3"/>
        <end position="79"/>
    </location>
</feature>
<dbReference type="InterPro" id="IPR047640">
    <property type="entry name" value="RpiR-like"/>
</dbReference>
<organism evidence="6 7">
    <name type="scientific">Paratissierella segnis</name>
    <dbReference type="NCBI Taxonomy" id="2763679"/>
    <lineage>
        <taxon>Bacteria</taxon>
        <taxon>Bacillati</taxon>
        <taxon>Bacillota</taxon>
        <taxon>Tissierellia</taxon>
        <taxon>Tissierellales</taxon>
        <taxon>Tissierellaceae</taxon>
        <taxon>Paratissierella</taxon>
    </lineage>
</organism>
<keyword evidence="7" id="KW-1185">Reference proteome</keyword>
<dbReference type="PROSITE" id="PS51071">
    <property type="entry name" value="HTH_RPIR"/>
    <property type="match status" value="1"/>
</dbReference>
<dbReference type="PANTHER" id="PTHR30514:SF1">
    <property type="entry name" value="HTH-TYPE TRANSCRIPTIONAL REGULATOR HEXR-RELATED"/>
    <property type="match status" value="1"/>
</dbReference>
<keyword evidence="3" id="KW-0804">Transcription</keyword>
<keyword evidence="2" id="KW-0238">DNA-binding</keyword>